<evidence type="ECO:0000256" key="1">
    <source>
        <dbReference type="ARBA" id="ARBA00005417"/>
    </source>
</evidence>
<evidence type="ECO:0000259" key="5">
    <source>
        <dbReference type="Pfam" id="PF00005"/>
    </source>
</evidence>
<feature type="domain" description="ABC transporter" evidence="5">
    <location>
        <begin position="3"/>
        <end position="120"/>
    </location>
</feature>
<dbReference type="RefSeq" id="WP_315643773.1">
    <property type="nucleotide sequence ID" value="NZ_JARUHM010000008.1"/>
</dbReference>
<proteinExistence type="inferred from homology"/>
<name>A0ABU3PL96_9CORY</name>
<dbReference type="Gene3D" id="3.40.50.300">
    <property type="entry name" value="P-loop containing nucleotide triphosphate hydrolases"/>
    <property type="match status" value="1"/>
</dbReference>
<dbReference type="GO" id="GO:0005524">
    <property type="term" value="F:ATP binding"/>
    <property type="evidence" value="ECO:0007669"/>
    <property type="project" value="UniProtKB-KW"/>
</dbReference>
<keyword evidence="7" id="KW-1185">Reference proteome</keyword>
<evidence type="ECO:0000313" key="6">
    <source>
        <dbReference type="EMBL" id="MDT9410595.1"/>
    </source>
</evidence>
<dbReference type="InterPro" id="IPR027417">
    <property type="entry name" value="P-loop_NTPase"/>
</dbReference>
<gene>
    <name evidence="6" type="ORF">P8T80_04245</name>
</gene>
<dbReference type="PANTHER" id="PTHR43553">
    <property type="entry name" value="HEAVY METAL TRANSPORTER"/>
    <property type="match status" value="1"/>
</dbReference>
<evidence type="ECO:0000256" key="4">
    <source>
        <dbReference type="ARBA" id="ARBA00022840"/>
    </source>
</evidence>
<evidence type="ECO:0000256" key="3">
    <source>
        <dbReference type="ARBA" id="ARBA00022741"/>
    </source>
</evidence>
<comment type="similarity">
    <text evidence="1">Belongs to the ABC transporter superfamily.</text>
</comment>
<sequence>MDENGAGKSTLFRLLSASWKLSVGILTLDGKPYSYARGGRDTIRRNVHLVLQEPDDQIFATSVRAEVSYRPINLGLSPDEVELRVQKAMAATSIAHLAERVPHHLTFGQRKRVVLAGALAM</sequence>
<dbReference type="Pfam" id="PF00005">
    <property type="entry name" value="ABC_tran"/>
    <property type="match status" value="1"/>
</dbReference>
<keyword evidence="2" id="KW-0813">Transport</keyword>
<keyword evidence="4 6" id="KW-0067">ATP-binding</keyword>
<accession>A0ABU3PL96</accession>
<comment type="caution">
    <text evidence="6">The sequence shown here is derived from an EMBL/GenBank/DDBJ whole genome shotgun (WGS) entry which is preliminary data.</text>
</comment>
<dbReference type="InterPro" id="IPR050095">
    <property type="entry name" value="ECF_ABC_transporter_ATP-bd"/>
</dbReference>
<dbReference type="PANTHER" id="PTHR43553:SF24">
    <property type="entry name" value="ENERGY-COUPLING FACTOR TRANSPORTER ATP-BINDING PROTEIN ECFA1"/>
    <property type="match status" value="1"/>
</dbReference>
<evidence type="ECO:0000256" key="2">
    <source>
        <dbReference type="ARBA" id="ARBA00022448"/>
    </source>
</evidence>
<organism evidence="6 7">
    <name type="scientific">Corynebacterium rouxii</name>
    <dbReference type="NCBI Taxonomy" id="2719119"/>
    <lineage>
        <taxon>Bacteria</taxon>
        <taxon>Bacillati</taxon>
        <taxon>Actinomycetota</taxon>
        <taxon>Actinomycetes</taxon>
        <taxon>Mycobacteriales</taxon>
        <taxon>Corynebacteriaceae</taxon>
        <taxon>Corynebacterium</taxon>
    </lineage>
</organism>
<evidence type="ECO:0000313" key="7">
    <source>
        <dbReference type="Proteomes" id="UP001265983"/>
    </source>
</evidence>
<dbReference type="Proteomes" id="UP001265983">
    <property type="component" value="Unassembled WGS sequence"/>
</dbReference>
<dbReference type="SUPFAM" id="SSF52540">
    <property type="entry name" value="P-loop containing nucleoside triphosphate hydrolases"/>
    <property type="match status" value="1"/>
</dbReference>
<dbReference type="InterPro" id="IPR003439">
    <property type="entry name" value="ABC_transporter-like_ATP-bd"/>
</dbReference>
<protein>
    <submittedName>
        <fullName evidence="6">ATP-binding cassette domain-containing protein</fullName>
    </submittedName>
</protein>
<reference evidence="6 7" key="1">
    <citation type="submission" date="2023-03" db="EMBL/GenBank/DDBJ databases">
        <title>Whole genome sequence of the first Corynebacterium rouxii strains isolated in Brazil: a recent member of Corynebacterium diphtheriae complex.</title>
        <authorList>
            <person name="Vieira V."/>
            <person name="Ramos J.N."/>
            <person name="Araujo M.R.B."/>
            <person name="Baio P.V."/>
            <person name="Sant'Anna L.O."/>
            <person name="Veras J.F.C."/>
            <person name="Vieira E.M.D."/>
            <person name="Sousa M.A.B."/>
            <person name="Camargo C.H."/>
            <person name="Sacchi C.T."/>
            <person name="Campos K.R."/>
            <person name="Santos M.B.N."/>
            <person name="Bokermann S."/>
            <person name="Alvim L.B."/>
            <person name="Santos L.S."/>
            <person name="Mattos-Guaraldi A.L."/>
        </authorList>
    </citation>
    <scope>NUCLEOTIDE SEQUENCE [LARGE SCALE GENOMIC DNA]</scope>
    <source>
        <strain evidence="6 7">70862</strain>
    </source>
</reference>
<keyword evidence="3" id="KW-0547">Nucleotide-binding</keyword>
<dbReference type="EMBL" id="JARUHM010000008">
    <property type="protein sequence ID" value="MDT9410595.1"/>
    <property type="molecule type" value="Genomic_DNA"/>
</dbReference>